<proteinExistence type="predicted"/>
<dbReference type="Proteomes" id="UP000193017">
    <property type="component" value="Chromosome"/>
</dbReference>
<organism evidence="2 3">
    <name type="scientific">Paracoccus contaminans</name>
    <dbReference type="NCBI Taxonomy" id="1945662"/>
    <lineage>
        <taxon>Bacteria</taxon>
        <taxon>Pseudomonadati</taxon>
        <taxon>Pseudomonadota</taxon>
        <taxon>Alphaproteobacteria</taxon>
        <taxon>Rhodobacterales</taxon>
        <taxon>Paracoccaceae</taxon>
        <taxon>Paracoccus</taxon>
    </lineage>
</organism>
<protein>
    <recommendedName>
        <fullName evidence="1">Hedgehog/Intein (Hint) domain-containing protein</fullName>
    </recommendedName>
</protein>
<reference evidence="2 3" key="1">
    <citation type="submission" date="2017-03" db="EMBL/GenBank/DDBJ databases">
        <title>Genome sequence of Paracoccus contaminans isolated from a water microcosm.</title>
        <authorList>
            <person name="Aurass P."/>
            <person name="Karste S."/>
            <person name="Trost E."/>
            <person name="Glaeser S.P."/>
            <person name="Kaempfer P."/>
            <person name="Flieger A."/>
        </authorList>
    </citation>
    <scope>NUCLEOTIDE SEQUENCE [LARGE SCALE GENOMIC DNA]</scope>
    <source>
        <strain evidence="3">RKI 16-01929T\LMG 29738T\CCM 8701T\CIP 111112T</strain>
    </source>
</reference>
<dbReference type="AlphaFoldDB" id="A0A1W6CUL5"/>
<feature type="domain" description="Hedgehog/Intein (Hint)" evidence="1">
    <location>
        <begin position="173"/>
        <end position="319"/>
    </location>
</feature>
<accession>A0A1W6CUL5</accession>
<evidence type="ECO:0000313" key="3">
    <source>
        <dbReference type="Proteomes" id="UP000193017"/>
    </source>
</evidence>
<dbReference type="Pfam" id="PF13403">
    <property type="entry name" value="Hint_2"/>
    <property type="match status" value="1"/>
</dbReference>
<dbReference type="Gene3D" id="2.170.16.10">
    <property type="entry name" value="Hedgehog/Intein (Hint) domain"/>
    <property type="match status" value="1"/>
</dbReference>
<dbReference type="EMBL" id="CP020612">
    <property type="protein sequence ID" value="ARJ68557.1"/>
    <property type="molecule type" value="Genomic_DNA"/>
</dbReference>
<keyword evidence="3" id="KW-1185">Reference proteome</keyword>
<dbReference type="InterPro" id="IPR036844">
    <property type="entry name" value="Hint_dom_sf"/>
</dbReference>
<sequence>MASLSDHWRVKVLGPCRPIGNRAPWAGCRGACPCGGERGVWRPGAGWGIVPERPAQETTVATLALTLYRYAVAGGRIASSGKAQVIEVEDGAGSGLAGPQDLAAALAPDGAGELRGPQGDDPGREPVLALCGEGWPDAFTLYTPRRLDPGEPASPAGLIRDFAPLCAEPADVVCFAADTLIDTARGPVAAGDLAIGDWVRTRDEGMQPIRWIGRQRVDAGRLALHPQLRPIRIRAGALGDGTPSNDLILSPQHRVLVRSRIAQRMFGHAEVLVAAKQLCQLDGIDIALDLDTVSYVHFMFDRHQIVFSNGAQTESLLAGPEALKSVGAAARAEILALFPELAGQPVAAARPLASGRMGRKLAIRHLQNARPLMGSKAACKAAAPPPASLQPAAPSCRKT</sequence>
<evidence type="ECO:0000313" key="2">
    <source>
        <dbReference type="EMBL" id="ARJ68557.1"/>
    </source>
</evidence>
<evidence type="ECO:0000259" key="1">
    <source>
        <dbReference type="Pfam" id="PF13403"/>
    </source>
</evidence>
<dbReference type="OrthoDB" id="6305173at2"/>
<dbReference type="STRING" id="1945662.B0A89_01770"/>
<dbReference type="KEGG" id="pcon:B0A89_01770"/>
<dbReference type="SUPFAM" id="SSF51294">
    <property type="entry name" value="Hedgehog/intein (Hint) domain"/>
    <property type="match status" value="1"/>
</dbReference>
<dbReference type="InterPro" id="IPR028992">
    <property type="entry name" value="Hedgehog/Intein_dom"/>
</dbReference>
<name>A0A1W6CUL5_9RHOB</name>
<gene>
    <name evidence="2" type="ORF">B0A89_01770</name>
</gene>